<dbReference type="InterPro" id="IPR027417">
    <property type="entry name" value="P-loop_NTPase"/>
</dbReference>
<evidence type="ECO:0000313" key="5">
    <source>
        <dbReference type="EMBL" id="CAL4766878.1"/>
    </source>
</evidence>
<evidence type="ECO:0000313" key="4">
    <source>
        <dbReference type="EMBL" id="CAI3979566.1"/>
    </source>
</evidence>
<evidence type="ECO:0000313" key="6">
    <source>
        <dbReference type="Proteomes" id="UP001152797"/>
    </source>
</evidence>
<dbReference type="PANTHER" id="PTHR47979">
    <property type="entry name" value="DRAB11-RELATED"/>
    <property type="match status" value="1"/>
</dbReference>
<dbReference type="EMBL" id="CAMXCT020000496">
    <property type="protein sequence ID" value="CAL1132941.1"/>
    <property type="molecule type" value="Genomic_DNA"/>
</dbReference>
<evidence type="ECO:0000256" key="1">
    <source>
        <dbReference type="ARBA" id="ARBA00006270"/>
    </source>
</evidence>
<dbReference type="SMART" id="SM00175">
    <property type="entry name" value="RAB"/>
    <property type="match status" value="1"/>
</dbReference>
<dbReference type="EMBL" id="CAMXCT010000496">
    <property type="protein sequence ID" value="CAI3979566.1"/>
    <property type="molecule type" value="Genomic_DNA"/>
</dbReference>
<dbReference type="AlphaFoldDB" id="A0A9P1FKT1"/>
<dbReference type="Pfam" id="PF00071">
    <property type="entry name" value="Ras"/>
    <property type="match status" value="1"/>
</dbReference>
<feature type="region of interest" description="Disordered" evidence="2">
    <location>
        <begin position="895"/>
        <end position="920"/>
    </location>
</feature>
<dbReference type="PROSITE" id="PS51419">
    <property type="entry name" value="RAB"/>
    <property type="match status" value="1"/>
</dbReference>
<dbReference type="NCBIfam" id="TIGR00231">
    <property type="entry name" value="small_GTP"/>
    <property type="match status" value="1"/>
</dbReference>
<protein>
    <submittedName>
        <fullName evidence="4">Uncharacterized protein</fullName>
    </submittedName>
</protein>
<feature type="region of interest" description="Disordered" evidence="2">
    <location>
        <begin position="1"/>
        <end position="39"/>
    </location>
</feature>
<dbReference type="InterPro" id="IPR050209">
    <property type="entry name" value="Rab_GTPases_membrane_traffic"/>
</dbReference>
<dbReference type="EMBL" id="CAMXCT030000496">
    <property type="protein sequence ID" value="CAL4766878.1"/>
    <property type="molecule type" value="Genomic_DNA"/>
</dbReference>
<keyword evidence="6" id="KW-1185">Reference proteome</keyword>
<dbReference type="PRINTS" id="PR00449">
    <property type="entry name" value="RASTRNSFRMNG"/>
</dbReference>
<organism evidence="4">
    <name type="scientific">Cladocopium goreaui</name>
    <dbReference type="NCBI Taxonomy" id="2562237"/>
    <lineage>
        <taxon>Eukaryota</taxon>
        <taxon>Sar</taxon>
        <taxon>Alveolata</taxon>
        <taxon>Dinophyceae</taxon>
        <taxon>Suessiales</taxon>
        <taxon>Symbiodiniaceae</taxon>
        <taxon>Cladocopium</taxon>
    </lineage>
</organism>
<comment type="similarity">
    <text evidence="1">Belongs to the small GTPase superfamily. Rab family.</text>
</comment>
<evidence type="ECO:0000256" key="2">
    <source>
        <dbReference type="SAM" id="MobiDB-lite"/>
    </source>
</evidence>
<gene>
    <name evidence="4" type="ORF">C1SCF055_LOCUS7506</name>
</gene>
<dbReference type="GO" id="GO:0005525">
    <property type="term" value="F:GTP binding"/>
    <property type="evidence" value="ECO:0007669"/>
    <property type="project" value="InterPro"/>
</dbReference>
<keyword evidence="3" id="KW-0472">Membrane</keyword>
<dbReference type="Gene3D" id="3.40.50.300">
    <property type="entry name" value="P-loop containing nucleotide triphosphate hydrolases"/>
    <property type="match status" value="1"/>
</dbReference>
<dbReference type="FunFam" id="3.40.50.300:FF:001447">
    <property type="entry name" value="Ras-related protein Rab-1B"/>
    <property type="match status" value="1"/>
</dbReference>
<dbReference type="SMART" id="SM00173">
    <property type="entry name" value="RAS"/>
    <property type="match status" value="1"/>
</dbReference>
<accession>A0A9P1FKT1</accession>
<dbReference type="SUPFAM" id="SSF52540">
    <property type="entry name" value="P-loop containing nucleoside triphosphate hydrolases"/>
    <property type="match status" value="1"/>
</dbReference>
<comment type="caution">
    <text evidence="4">The sequence shown here is derived from an EMBL/GenBank/DDBJ whole genome shotgun (WGS) entry which is preliminary data.</text>
</comment>
<feature type="non-terminal residue" evidence="4">
    <location>
        <position position="1"/>
    </location>
</feature>
<dbReference type="SMART" id="SM00176">
    <property type="entry name" value="RAN"/>
    <property type="match status" value="1"/>
</dbReference>
<name>A0A9P1FKT1_9DINO</name>
<reference evidence="4" key="1">
    <citation type="submission" date="2022-10" db="EMBL/GenBank/DDBJ databases">
        <authorList>
            <person name="Chen Y."/>
            <person name="Dougan E. K."/>
            <person name="Chan C."/>
            <person name="Rhodes N."/>
            <person name="Thang M."/>
        </authorList>
    </citation>
    <scope>NUCLEOTIDE SEQUENCE</scope>
</reference>
<dbReference type="PROSITE" id="PS51421">
    <property type="entry name" value="RAS"/>
    <property type="match status" value="1"/>
</dbReference>
<keyword evidence="3" id="KW-0812">Transmembrane</keyword>
<sequence>EETDSNDSCGDILPDTPDTDSSGDEGVTKPMPLTAGPDPVTSWAVQTGTGIPINTTYPVQTGTPEVIYSSSPYVMPGAASVSAMCHHWDANVPTVGSLAWCSCSRLILPESIRLVEAKRKAHLGLELLSSCLGREATESAKAQDNIPRGMKIVLVGDSDVGKTHLLSRYSTGSLPEQAVATIGVQFAEQTVHVEVAGTTQAVKVQLWDTAGEKWYRPIASAHYGRSVGALLVYDVTKKGTFESCATWIKELRQLAPDIVIMLVGNKADLVERNPSMREVYFDEALAFAGEHGLIHAEASAVSRYNVPYIFNRLLQAICETSEQSLPCHTGAQANFAPEGLVELDPSRLRNVQNRQHRSTGVSKPMAMFHCPLVQRSGAWLRPKQSKEFPDRSKDKLWSSRCLVVMVVMVVMVMMVVWLKGAAPSSNPSTHQNGTESGQMFELPDDDEVDAQMDEMNRKLSSEIMTAEKLEDLSHAAFLAKDDLEAALQARTNFIASWKTFLTDAVQTWQEYASLFQAQETDHQERIQAAREAFTVAKVEVDETKAIVGEVIEIKDEEEDLPGRPSATTSTKITESMQFLTASLQQFQAQAEEIHLEVQTSHKSRPPMTFEYGGLWPAGLESSLGQAPAVLKWTHSIIQEPTFKTEWQAREDARGLAMEIADGNLKSSLSQFPLTVSHTTKTGKSKSVSCADDLVEIFDIQDRSLEEVPGLTFTSLTPTIRHSFLILLLHKQAHNPAQALPGPRSWTDLIGNKEFGKCYKKKEFLMKRTKGQRKTTENPTPFRAACLTTSIEPALPRNKVEEIARSFDSILPYRHVLFHAGASDVCDDRRARGIGACDILVGRRMLPQGQPVRIYDGLGLVINIPPPLQPDEWEQRYLTGRGIVSSGTDDVSMMTFRTQTSSSSSEHRTRDQPQPVPQDAAFSTDEYCSYSNDMSNCTDDWRDFVVFTIPGSTVQLSLPWHDDRLIQDAFTFDEHNIVHVHHMQSTPGDIAETNHECLLVQTVTDPPSADILRLILVDIEVYTDEHNTPLVFARRACWLPETATRLTVFRLLGVEEHFWADPDRAHLWLNFDWIAQDNPMIHQMMYKTYEMTLLFFIMNFDLHDDHHTSAKAKEEILQHWMEYTT</sequence>
<dbReference type="PROSITE" id="PS51420">
    <property type="entry name" value="RHO"/>
    <property type="match status" value="1"/>
</dbReference>
<feature type="transmembrane region" description="Helical" evidence="3">
    <location>
        <begin position="401"/>
        <end position="418"/>
    </location>
</feature>
<dbReference type="InterPro" id="IPR005225">
    <property type="entry name" value="Small_GTP-bd"/>
</dbReference>
<reference evidence="5 6" key="2">
    <citation type="submission" date="2024-05" db="EMBL/GenBank/DDBJ databases">
        <authorList>
            <person name="Chen Y."/>
            <person name="Shah S."/>
            <person name="Dougan E. K."/>
            <person name="Thang M."/>
            <person name="Chan C."/>
        </authorList>
    </citation>
    <scope>NUCLEOTIDE SEQUENCE [LARGE SCALE GENOMIC DNA]</scope>
</reference>
<dbReference type="SMART" id="SM00174">
    <property type="entry name" value="RHO"/>
    <property type="match status" value="1"/>
</dbReference>
<dbReference type="Proteomes" id="UP001152797">
    <property type="component" value="Unassembled WGS sequence"/>
</dbReference>
<proteinExistence type="inferred from homology"/>
<evidence type="ECO:0000256" key="3">
    <source>
        <dbReference type="SAM" id="Phobius"/>
    </source>
</evidence>
<dbReference type="InterPro" id="IPR001806">
    <property type="entry name" value="Small_GTPase"/>
</dbReference>
<dbReference type="GO" id="GO:0003924">
    <property type="term" value="F:GTPase activity"/>
    <property type="evidence" value="ECO:0007669"/>
    <property type="project" value="InterPro"/>
</dbReference>
<keyword evidence="3" id="KW-1133">Transmembrane helix</keyword>